<name>A0A538U1N6_UNCEI</name>
<organism evidence="1 2">
    <name type="scientific">Eiseniibacteriota bacterium</name>
    <dbReference type="NCBI Taxonomy" id="2212470"/>
    <lineage>
        <taxon>Bacteria</taxon>
        <taxon>Candidatus Eiseniibacteriota</taxon>
    </lineage>
</organism>
<protein>
    <submittedName>
        <fullName evidence="1">Uncharacterized protein</fullName>
    </submittedName>
</protein>
<dbReference type="AlphaFoldDB" id="A0A538U1N6"/>
<accession>A0A538U1N6</accession>
<sequence>MDQFYLSSTRGFDGVRWDTAYHSVTFSSGDSVYRAEWRLGAKPQLIIRLPGGHGRWWFNPDSGCWQTLCLLGRPETDDPFDDRRAGELWQSGREGGTWRRIRADTLDLADPDDDRWQWSDGSRIGREAPIIALEDLASEAYEEAWRGKTAFIDTSTITITKDEGNGHFGDQWFFLALQAAPRRGIAFQPGGSGAPEHDWSGVVGPFYFVDLDRRMKTLVEGTDGGMMRSLAAERCGLLLIPGVSGNPLVIDSSGRRVHSQPWNSEGAVWVRAPRGEAPGHPKDR</sequence>
<gene>
    <name evidence="1" type="ORF">E6K81_14070</name>
</gene>
<dbReference type="Proteomes" id="UP000319771">
    <property type="component" value="Unassembled WGS sequence"/>
</dbReference>
<dbReference type="EMBL" id="VBPB01000278">
    <property type="protein sequence ID" value="TMQ69794.1"/>
    <property type="molecule type" value="Genomic_DNA"/>
</dbReference>
<reference evidence="1 2" key="1">
    <citation type="journal article" date="2019" name="Nat. Microbiol.">
        <title>Mediterranean grassland soil C-N compound turnover is dependent on rainfall and depth, and is mediated by genomically divergent microorganisms.</title>
        <authorList>
            <person name="Diamond S."/>
            <person name="Andeer P.F."/>
            <person name="Li Z."/>
            <person name="Crits-Christoph A."/>
            <person name="Burstein D."/>
            <person name="Anantharaman K."/>
            <person name="Lane K.R."/>
            <person name="Thomas B.C."/>
            <person name="Pan C."/>
            <person name="Northen T.R."/>
            <person name="Banfield J.F."/>
        </authorList>
    </citation>
    <scope>NUCLEOTIDE SEQUENCE [LARGE SCALE GENOMIC DNA]</scope>
    <source>
        <strain evidence="1">WS_11</strain>
    </source>
</reference>
<evidence type="ECO:0000313" key="2">
    <source>
        <dbReference type="Proteomes" id="UP000319771"/>
    </source>
</evidence>
<proteinExistence type="predicted"/>
<comment type="caution">
    <text evidence="1">The sequence shown here is derived from an EMBL/GenBank/DDBJ whole genome shotgun (WGS) entry which is preliminary data.</text>
</comment>
<evidence type="ECO:0000313" key="1">
    <source>
        <dbReference type="EMBL" id="TMQ69794.1"/>
    </source>
</evidence>